<dbReference type="PANTHER" id="PTHR10091">
    <property type="entry name" value="ALDOSE-1-EPIMERASE"/>
    <property type="match status" value="1"/>
</dbReference>
<dbReference type="Gene3D" id="2.70.98.10">
    <property type="match status" value="1"/>
</dbReference>
<comment type="similarity">
    <text evidence="1">Belongs to the aldose epimerase family.</text>
</comment>
<evidence type="ECO:0000313" key="5">
    <source>
        <dbReference type="Proteomes" id="UP001595987"/>
    </source>
</evidence>
<organism evidence="4 5">
    <name type="scientific">Lactococcus nasutitermitis</name>
    <dbReference type="NCBI Taxonomy" id="1652957"/>
    <lineage>
        <taxon>Bacteria</taxon>
        <taxon>Bacillati</taxon>
        <taxon>Bacillota</taxon>
        <taxon>Bacilli</taxon>
        <taxon>Lactobacillales</taxon>
        <taxon>Streptococcaceae</taxon>
        <taxon>Lactococcus</taxon>
    </lineage>
</organism>
<reference evidence="5" key="1">
    <citation type="journal article" date="2019" name="Int. J. Syst. Evol. Microbiol.">
        <title>The Global Catalogue of Microorganisms (GCM) 10K type strain sequencing project: providing services to taxonomists for standard genome sequencing and annotation.</title>
        <authorList>
            <consortium name="The Broad Institute Genomics Platform"/>
            <consortium name="The Broad Institute Genome Sequencing Center for Infectious Disease"/>
            <person name="Wu L."/>
            <person name="Ma J."/>
        </authorList>
    </citation>
    <scope>NUCLEOTIDE SEQUENCE [LARGE SCALE GENOMIC DNA]</scope>
    <source>
        <strain evidence="5">CCUG 63287</strain>
    </source>
</reference>
<keyword evidence="5" id="KW-1185">Reference proteome</keyword>
<keyword evidence="3" id="KW-0119">Carbohydrate metabolism</keyword>
<sequence>MTRHKMTGQIVEKEIPLVSGGKIREMTLSNGYLTLVVHDFGARCHKIFTPDRNGVFENILLSRDEPDSYAVDGGYYGLICGPVAGRIAGAAYDDLRFEANENGNLLHSGEKSWERQFWTMCPFQTENSVGVTLTLEDEISGFLGPIKATVTYELIKNQLKVFLTALSKKDTVFNPAFHPYFNLSADHENTLNHLLTVPADRLVEVDSENIPTGFLTELSKSSYDLRRARSISDIQKQLPDGLDNCFVYPENLTEKTLTLYSPNSGRKLSCQTDRQAVVIYTATHPEQNSTIAGKRMTPNRGIAIEFQELPDMVHHPEWGSIALPANTEKTFCSSYTFSTE</sequence>
<dbReference type="GO" id="GO:0016853">
    <property type="term" value="F:isomerase activity"/>
    <property type="evidence" value="ECO:0007669"/>
    <property type="project" value="UniProtKB-KW"/>
</dbReference>
<name>A0ABV9JCR8_9LACT</name>
<accession>A0ABV9JCR8</accession>
<dbReference type="PANTHER" id="PTHR10091:SF0">
    <property type="entry name" value="GALACTOSE MUTAROTASE"/>
    <property type="match status" value="1"/>
</dbReference>
<comment type="caution">
    <text evidence="4">The sequence shown here is derived from an EMBL/GenBank/DDBJ whole genome shotgun (WGS) entry which is preliminary data.</text>
</comment>
<evidence type="ECO:0000256" key="1">
    <source>
        <dbReference type="ARBA" id="ARBA00006206"/>
    </source>
</evidence>
<gene>
    <name evidence="4" type="ORF">ACFO26_05315</name>
</gene>
<proteinExistence type="inferred from homology"/>
<evidence type="ECO:0000313" key="4">
    <source>
        <dbReference type="EMBL" id="MFC4652323.1"/>
    </source>
</evidence>
<dbReference type="EMBL" id="JBHSGD010000005">
    <property type="protein sequence ID" value="MFC4652323.1"/>
    <property type="molecule type" value="Genomic_DNA"/>
</dbReference>
<dbReference type="Pfam" id="PF01263">
    <property type="entry name" value="Aldose_epim"/>
    <property type="match status" value="1"/>
</dbReference>
<protein>
    <submittedName>
        <fullName evidence="4">Aldose epimerase family protein</fullName>
        <ecNumber evidence="4">5.1.3.-</ecNumber>
    </submittedName>
</protein>
<evidence type="ECO:0000256" key="2">
    <source>
        <dbReference type="ARBA" id="ARBA00023235"/>
    </source>
</evidence>
<dbReference type="RefSeq" id="WP_244842694.1">
    <property type="nucleotide sequence ID" value="NZ_BOVQ01000004.1"/>
</dbReference>
<dbReference type="Proteomes" id="UP001595987">
    <property type="component" value="Unassembled WGS sequence"/>
</dbReference>
<dbReference type="CDD" id="cd09019">
    <property type="entry name" value="galactose_mutarotase_like"/>
    <property type="match status" value="1"/>
</dbReference>
<dbReference type="InterPro" id="IPR011013">
    <property type="entry name" value="Gal_mutarotase_sf_dom"/>
</dbReference>
<dbReference type="InterPro" id="IPR014718">
    <property type="entry name" value="GH-type_carb-bd"/>
</dbReference>
<dbReference type="InterPro" id="IPR047215">
    <property type="entry name" value="Galactose_mutarotase-like"/>
</dbReference>
<evidence type="ECO:0000256" key="3">
    <source>
        <dbReference type="ARBA" id="ARBA00023277"/>
    </source>
</evidence>
<dbReference type="EC" id="5.1.3.-" evidence="4"/>
<keyword evidence="2 4" id="KW-0413">Isomerase</keyword>
<dbReference type="InterPro" id="IPR008183">
    <property type="entry name" value="Aldose_1/G6P_1-epimerase"/>
</dbReference>
<dbReference type="SUPFAM" id="SSF74650">
    <property type="entry name" value="Galactose mutarotase-like"/>
    <property type="match status" value="1"/>
</dbReference>